<dbReference type="SUPFAM" id="SSF53335">
    <property type="entry name" value="S-adenosyl-L-methionine-dependent methyltransferases"/>
    <property type="match status" value="1"/>
</dbReference>
<evidence type="ECO:0000256" key="2">
    <source>
        <dbReference type="ARBA" id="ARBA00022679"/>
    </source>
</evidence>
<evidence type="ECO:0000259" key="3">
    <source>
        <dbReference type="Pfam" id="PF01555"/>
    </source>
</evidence>
<reference evidence="4" key="1">
    <citation type="submission" date="2019-09" db="EMBL/GenBank/DDBJ databases">
        <title>Characterisation of the sponge microbiome using genome-centric metagenomics.</title>
        <authorList>
            <person name="Engelberts J.P."/>
            <person name="Robbins S.J."/>
            <person name="De Goeij J.M."/>
            <person name="Aranda M."/>
            <person name="Bell S.C."/>
            <person name="Webster N.S."/>
        </authorList>
    </citation>
    <scope>NUCLEOTIDE SEQUENCE</scope>
    <source>
        <strain evidence="4">SB0662_bin_9</strain>
    </source>
</reference>
<dbReference type="InterPro" id="IPR001091">
    <property type="entry name" value="RM_Methyltransferase"/>
</dbReference>
<evidence type="ECO:0000313" key="4">
    <source>
        <dbReference type="EMBL" id="MYD89586.1"/>
    </source>
</evidence>
<dbReference type="GO" id="GO:0003677">
    <property type="term" value="F:DNA binding"/>
    <property type="evidence" value="ECO:0007669"/>
    <property type="project" value="InterPro"/>
</dbReference>
<dbReference type="GO" id="GO:0032259">
    <property type="term" value="P:methylation"/>
    <property type="evidence" value="ECO:0007669"/>
    <property type="project" value="UniProtKB-KW"/>
</dbReference>
<feature type="domain" description="DNA methylase N-4/N-6" evidence="3">
    <location>
        <begin position="67"/>
        <end position="138"/>
    </location>
</feature>
<keyword evidence="2 4" id="KW-0808">Transferase</keyword>
<feature type="non-terminal residue" evidence="4">
    <location>
        <position position="1"/>
    </location>
</feature>
<dbReference type="PRINTS" id="PR00508">
    <property type="entry name" value="S21N4MTFRASE"/>
</dbReference>
<organism evidence="4">
    <name type="scientific">Caldilineaceae bacterium SB0662_bin_9</name>
    <dbReference type="NCBI Taxonomy" id="2605258"/>
    <lineage>
        <taxon>Bacteria</taxon>
        <taxon>Bacillati</taxon>
        <taxon>Chloroflexota</taxon>
        <taxon>Caldilineae</taxon>
        <taxon>Caldilineales</taxon>
        <taxon>Caldilineaceae</taxon>
    </lineage>
</organism>
<evidence type="ECO:0000256" key="1">
    <source>
        <dbReference type="ARBA" id="ARBA00022603"/>
    </source>
</evidence>
<dbReference type="AlphaFoldDB" id="A0A6B1DRS9"/>
<accession>A0A6B1DRS9</accession>
<name>A0A6B1DRS9_9CHLR</name>
<protein>
    <submittedName>
        <fullName evidence="4">Site-specific DNA-methyltransferase</fullName>
    </submittedName>
</protein>
<proteinExistence type="predicted"/>
<dbReference type="InterPro" id="IPR002941">
    <property type="entry name" value="DNA_methylase_N4/N6"/>
</dbReference>
<dbReference type="InterPro" id="IPR029063">
    <property type="entry name" value="SAM-dependent_MTases_sf"/>
</dbReference>
<sequence>ADLTSQGASATDQPLWVNGTMYPPKLGLHWKTTTEGLKNLYAAGRVIVEGRTPSYLRFIDDFPVFPINNIWMDVGGIQSRTDPKVYVVQTNPKVIERCMLMTTDPGDLVMDPTCGSGTTARVAEQWGRRWITMDTSRVALALSRARVMGSRFPYYQLADSEEGRRKEEEVSRQSLPETPTNHDVRQGFVYRRVPHITLRSIANNAEIGVVRERYQDSLERLRDELNHELGVQWEEWEVPRDAGSNWSEIATVIHRQWWDDIQARQEEIDASIAAHADQEYLYDAPYENNRKVRVAGPFTVESTSPHRVVMAEGGEAMSERPAAGPESEDYHDFTRVVLDNLKQAGVQQVERSGKLKFDSIQPWPGDLICAEGAYRKDGPDDGRTVRAGIFIGPEFGTVSRPDIAAAAREAREGGFEALVSCAFSYDAHTAELDRLGPVPILKARMNADLHMADDLKSTGKGNLFVVFGEPDIEVQDVGNGQVQVKVNGVDVYHPGSGEIRSGGTEDIACWFVDTDYNEESFFVRQAYFLGGKDPYRSLQTTLKAEIDKDTWATLKRTTSRPFAKPETGRIAVKVINHLGDEVMKVLNVP</sequence>
<comment type="caution">
    <text evidence="4">The sequence shown here is derived from an EMBL/GenBank/DDBJ whole genome shotgun (WGS) entry which is preliminary data.</text>
</comment>
<dbReference type="GO" id="GO:0008170">
    <property type="term" value="F:N-methyltransferase activity"/>
    <property type="evidence" value="ECO:0007669"/>
    <property type="project" value="InterPro"/>
</dbReference>
<gene>
    <name evidence="4" type="ORF">F4Y08_04480</name>
</gene>
<keyword evidence="1 4" id="KW-0489">Methyltransferase</keyword>
<dbReference type="Gene3D" id="3.40.50.150">
    <property type="entry name" value="Vaccinia Virus protein VP39"/>
    <property type="match status" value="1"/>
</dbReference>
<dbReference type="EMBL" id="VXPY01000030">
    <property type="protein sequence ID" value="MYD89586.1"/>
    <property type="molecule type" value="Genomic_DNA"/>
</dbReference>
<dbReference type="Pfam" id="PF01555">
    <property type="entry name" value="N6_N4_Mtase"/>
    <property type="match status" value="1"/>
</dbReference>